<dbReference type="CDD" id="cd05233">
    <property type="entry name" value="SDR_c"/>
    <property type="match status" value="1"/>
</dbReference>
<dbReference type="InterPro" id="IPR050259">
    <property type="entry name" value="SDR"/>
</dbReference>
<reference evidence="3" key="2">
    <citation type="submission" date="2020-09" db="EMBL/GenBank/DDBJ databases">
        <authorList>
            <person name="Sun Q."/>
            <person name="Kim S."/>
        </authorList>
    </citation>
    <scope>NUCLEOTIDE SEQUENCE</scope>
    <source>
        <strain evidence="3">KCTC 32337</strain>
    </source>
</reference>
<dbReference type="InterPro" id="IPR002347">
    <property type="entry name" value="SDR_fam"/>
</dbReference>
<dbReference type="InterPro" id="IPR036291">
    <property type="entry name" value="NAD(P)-bd_dom_sf"/>
</dbReference>
<dbReference type="SUPFAM" id="SSF51735">
    <property type="entry name" value="NAD(P)-binding Rossmann-fold domains"/>
    <property type="match status" value="1"/>
</dbReference>
<organism evidence="3 4">
    <name type="scientific">Paraglaciecola chathamensis</name>
    <dbReference type="NCBI Taxonomy" id="368405"/>
    <lineage>
        <taxon>Bacteria</taxon>
        <taxon>Pseudomonadati</taxon>
        <taxon>Pseudomonadota</taxon>
        <taxon>Gammaproteobacteria</taxon>
        <taxon>Alteromonadales</taxon>
        <taxon>Alteromonadaceae</taxon>
        <taxon>Paraglaciecola</taxon>
    </lineage>
</organism>
<dbReference type="Gene3D" id="3.40.50.720">
    <property type="entry name" value="NAD(P)-binding Rossmann-like Domain"/>
    <property type="match status" value="1"/>
</dbReference>
<dbReference type="Proteomes" id="UP000622604">
    <property type="component" value="Unassembled WGS sequence"/>
</dbReference>
<dbReference type="PANTHER" id="PTHR42879">
    <property type="entry name" value="3-OXOACYL-(ACYL-CARRIER-PROTEIN) REDUCTASE"/>
    <property type="match status" value="1"/>
</dbReference>
<accession>A0A8H9IGH2</accession>
<comment type="caution">
    <text evidence="3">The sequence shown here is derived from an EMBL/GenBank/DDBJ whole genome shotgun (WGS) entry which is preliminary data.</text>
</comment>
<dbReference type="FunFam" id="3.40.50.720:FF:000084">
    <property type="entry name" value="Short-chain dehydrogenase reductase"/>
    <property type="match status" value="1"/>
</dbReference>
<dbReference type="PROSITE" id="PS00061">
    <property type="entry name" value="ADH_SHORT"/>
    <property type="match status" value="1"/>
</dbReference>
<dbReference type="PRINTS" id="PR00080">
    <property type="entry name" value="SDRFAMILY"/>
</dbReference>
<evidence type="ECO:0000313" key="4">
    <source>
        <dbReference type="Proteomes" id="UP000622604"/>
    </source>
</evidence>
<name>A0A8H9IGH2_9ALTE</name>
<evidence type="ECO:0000256" key="2">
    <source>
        <dbReference type="RuleBase" id="RU000363"/>
    </source>
</evidence>
<dbReference type="PRINTS" id="PR00081">
    <property type="entry name" value="GDHRDH"/>
</dbReference>
<evidence type="ECO:0000313" key="3">
    <source>
        <dbReference type="EMBL" id="GGZ78680.1"/>
    </source>
</evidence>
<comment type="similarity">
    <text evidence="1 2">Belongs to the short-chain dehydrogenases/reductases (SDR) family.</text>
</comment>
<dbReference type="AlphaFoldDB" id="A0A8H9IGH2"/>
<dbReference type="GO" id="GO:0032787">
    <property type="term" value="P:monocarboxylic acid metabolic process"/>
    <property type="evidence" value="ECO:0007669"/>
    <property type="project" value="UniProtKB-ARBA"/>
</dbReference>
<proteinExistence type="inferred from homology"/>
<dbReference type="InterPro" id="IPR020904">
    <property type="entry name" value="Sc_DH/Rdtase_CS"/>
</dbReference>
<dbReference type="EMBL" id="BMZC01000015">
    <property type="protein sequence ID" value="GGZ78680.1"/>
    <property type="molecule type" value="Genomic_DNA"/>
</dbReference>
<gene>
    <name evidence="3" type="ORF">GCM10011274_40840</name>
</gene>
<reference evidence="3" key="1">
    <citation type="journal article" date="2014" name="Int. J. Syst. Evol. Microbiol.">
        <title>Complete genome sequence of Corynebacterium casei LMG S-19264T (=DSM 44701T), isolated from a smear-ripened cheese.</title>
        <authorList>
            <consortium name="US DOE Joint Genome Institute (JGI-PGF)"/>
            <person name="Walter F."/>
            <person name="Albersmeier A."/>
            <person name="Kalinowski J."/>
            <person name="Ruckert C."/>
        </authorList>
    </citation>
    <scope>NUCLEOTIDE SEQUENCE</scope>
    <source>
        <strain evidence="3">KCTC 32337</strain>
    </source>
</reference>
<dbReference type="Pfam" id="PF00106">
    <property type="entry name" value="adh_short"/>
    <property type="match status" value="1"/>
</dbReference>
<dbReference type="PANTHER" id="PTHR42879:SF2">
    <property type="entry name" value="3-OXOACYL-[ACYL-CARRIER-PROTEIN] REDUCTASE FABG"/>
    <property type="match status" value="1"/>
</dbReference>
<sequence length="254" mass="26432">MTATITANINPKTIAIVTGGGSGIGASVAKALASKGHVVVIFDYNIGAAKQIVADIQQDKGEAFALQVDVSNEQSVTDSFSEVVKSIGIPSMLCNSAAIQRFGRTDSFDFAQWQQVVSINLNGTFLMCKAMLPHIESTQGRVVNIASLAGKIGIPYSAAYSASKGGVITFTKALAKEYADREVCISAVTPGAVDTPMLAIKAPEDINPKVLGVIPRTARDAATPQQIAELIVFLLTQAPYSMTGSIVPIDGGSG</sequence>
<protein>
    <submittedName>
        <fullName evidence="3">Short-chain dehydrogenase</fullName>
    </submittedName>
</protein>
<dbReference type="RefSeq" id="WP_013754820.1">
    <property type="nucleotide sequence ID" value="NZ_BMZC01000015.1"/>
</dbReference>
<evidence type="ECO:0000256" key="1">
    <source>
        <dbReference type="ARBA" id="ARBA00006484"/>
    </source>
</evidence>